<dbReference type="EMBL" id="CP015093">
    <property type="protein sequence ID" value="APZ53303.1"/>
    <property type="molecule type" value="Genomic_DNA"/>
</dbReference>
<proteinExistence type="predicted"/>
<dbReference type="InterPro" id="IPR011990">
    <property type="entry name" value="TPR-like_helical_dom_sf"/>
</dbReference>
<evidence type="ECO:0008006" key="4">
    <source>
        <dbReference type="Google" id="ProtNLM"/>
    </source>
</evidence>
<dbReference type="InterPro" id="IPR006597">
    <property type="entry name" value="Sel1-like"/>
</dbReference>
<evidence type="ECO:0000313" key="2">
    <source>
        <dbReference type="EMBL" id="APZ53303.1"/>
    </source>
</evidence>
<dbReference type="PANTHER" id="PTHR45011">
    <property type="entry name" value="DAP3-BINDING CELL DEATH ENHANCER 1"/>
    <property type="match status" value="1"/>
</dbReference>
<keyword evidence="1" id="KW-0732">Signal</keyword>
<dbReference type="KEGG" id="paby:Ga0080574_TMP2969"/>
<accession>A0A1P8UV79</accession>
<dbReference type="OrthoDB" id="5321503at2"/>
<dbReference type="SUPFAM" id="SSF81901">
    <property type="entry name" value="HCP-like"/>
    <property type="match status" value="1"/>
</dbReference>
<dbReference type="Gene3D" id="1.25.40.10">
    <property type="entry name" value="Tetratricopeptide repeat domain"/>
    <property type="match status" value="1"/>
</dbReference>
<evidence type="ECO:0000313" key="3">
    <source>
        <dbReference type="Proteomes" id="UP000187059"/>
    </source>
</evidence>
<evidence type="ECO:0000256" key="1">
    <source>
        <dbReference type="SAM" id="SignalP"/>
    </source>
</evidence>
<dbReference type="PANTHER" id="PTHR45011:SF1">
    <property type="entry name" value="DAP3-BINDING CELL DEATH ENHANCER 1"/>
    <property type="match status" value="1"/>
</dbReference>
<sequence precursor="true">MRYLCTALFVFLATPLVAGRIDEARALLAEGLIDEALAVLDPAARSGNADAEEMIGRIYSLGLGGTTDEVRAFEWHQRAALKGHAGAQMSLGWCYELGMGLPVPDPARAFLWYSLAEIGGHPDAAEAVEALRATLSPEEIEKAHAMIADYKGWLYPYR</sequence>
<dbReference type="SMART" id="SM00671">
    <property type="entry name" value="SEL1"/>
    <property type="match status" value="2"/>
</dbReference>
<dbReference type="STRING" id="1250539.Ga0080574_TMP2969"/>
<keyword evidence="3" id="KW-1185">Reference proteome</keyword>
<dbReference type="Proteomes" id="UP000187059">
    <property type="component" value="Chromosome"/>
</dbReference>
<feature type="chain" id="PRO_5012162165" description="Sel1 repeat-containing protein" evidence="1">
    <location>
        <begin position="19"/>
        <end position="158"/>
    </location>
</feature>
<name>A0A1P8UV79_9RHOB</name>
<dbReference type="RefSeq" id="WP_076706007.1">
    <property type="nucleotide sequence ID" value="NZ_CP015093.1"/>
</dbReference>
<dbReference type="InterPro" id="IPR052748">
    <property type="entry name" value="ISR_Activator"/>
</dbReference>
<dbReference type="AlphaFoldDB" id="A0A1P8UV79"/>
<organism evidence="2 3">
    <name type="scientific">Salipiger abyssi</name>
    <dbReference type="NCBI Taxonomy" id="1250539"/>
    <lineage>
        <taxon>Bacteria</taxon>
        <taxon>Pseudomonadati</taxon>
        <taxon>Pseudomonadota</taxon>
        <taxon>Alphaproteobacteria</taxon>
        <taxon>Rhodobacterales</taxon>
        <taxon>Roseobacteraceae</taxon>
        <taxon>Salipiger</taxon>
    </lineage>
</organism>
<feature type="signal peptide" evidence="1">
    <location>
        <begin position="1"/>
        <end position="18"/>
    </location>
</feature>
<protein>
    <recommendedName>
        <fullName evidence="4">Sel1 repeat-containing protein</fullName>
    </recommendedName>
</protein>
<dbReference type="Pfam" id="PF08238">
    <property type="entry name" value="Sel1"/>
    <property type="match status" value="2"/>
</dbReference>
<gene>
    <name evidence="2" type="ORF">Ga0080574_TMP2969</name>
</gene>
<reference evidence="2 3" key="1">
    <citation type="submission" date="2016-04" db="EMBL/GenBank/DDBJ databases">
        <title>Deep-sea bacteria in the southern Pacific.</title>
        <authorList>
            <person name="Tang K."/>
        </authorList>
    </citation>
    <scope>NUCLEOTIDE SEQUENCE [LARGE SCALE GENOMIC DNA]</scope>
    <source>
        <strain evidence="2 3">JLT2014</strain>
    </source>
</reference>